<evidence type="ECO:0000256" key="6">
    <source>
        <dbReference type="ARBA" id="ARBA00022989"/>
    </source>
</evidence>
<keyword evidence="12" id="KW-1185">Reference proteome</keyword>
<dbReference type="GO" id="GO:0055085">
    <property type="term" value="P:transmembrane transport"/>
    <property type="evidence" value="ECO:0007669"/>
    <property type="project" value="InterPro"/>
</dbReference>
<feature type="transmembrane region" description="Helical" evidence="8">
    <location>
        <begin position="37"/>
        <end position="59"/>
    </location>
</feature>
<keyword evidence="7 8" id="KW-0472">Membrane</keyword>
<dbReference type="PROSITE" id="PS50928">
    <property type="entry name" value="ABC_TM1"/>
    <property type="match status" value="2"/>
</dbReference>
<feature type="transmembrane region" description="Helical" evidence="8">
    <location>
        <begin position="558"/>
        <end position="579"/>
    </location>
</feature>
<feature type="transmembrane region" description="Helical" evidence="8">
    <location>
        <begin position="285"/>
        <end position="308"/>
    </location>
</feature>
<evidence type="ECO:0000256" key="3">
    <source>
        <dbReference type="ARBA" id="ARBA00022475"/>
    </source>
</evidence>
<proteinExistence type="inferred from homology"/>
<feature type="transmembrane region" description="Helical" evidence="8">
    <location>
        <begin position="140"/>
        <end position="163"/>
    </location>
</feature>
<dbReference type="OrthoDB" id="57323at2"/>
<accession>A0A3M7TRA0</accession>
<comment type="subcellular location">
    <subcellularLocation>
        <location evidence="1">Cell inner membrane</location>
        <topology evidence="1">Multi-pass membrane protein</topology>
    </subcellularLocation>
    <subcellularLocation>
        <location evidence="8">Cell membrane</location>
        <topology evidence="8">Multi-pass membrane protein</topology>
    </subcellularLocation>
</comment>
<feature type="transmembrane region" description="Helical" evidence="8">
    <location>
        <begin position="183"/>
        <end position="209"/>
    </location>
</feature>
<reference evidence="11 12" key="1">
    <citation type="submission" date="2018-10" db="EMBL/GenBank/DDBJ databases">
        <title>Bacillus Keqinensis sp. nov., a moderately halophilic bacterium isolated from a saline-alkaline lake.</title>
        <authorList>
            <person name="Wang H."/>
        </authorList>
    </citation>
    <scope>NUCLEOTIDE SEQUENCE [LARGE SCALE GENOMIC DNA]</scope>
    <source>
        <strain evidence="11 12">KQ-3</strain>
    </source>
</reference>
<evidence type="ECO:0000313" key="11">
    <source>
        <dbReference type="EMBL" id="RNA67550.1"/>
    </source>
</evidence>
<keyword evidence="3" id="KW-1003">Cell membrane</keyword>
<dbReference type="Proteomes" id="UP000278746">
    <property type="component" value="Unassembled WGS sequence"/>
</dbReference>
<keyword evidence="5 8" id="KW-0812">Transmembrane</keyword>
<feature type="transmembrane region" description="Helical" evidence="8">
    <location>
        <begin position="451"/>
        <end position="468"/>
    </location>
</feature>
<evidence type="ECO:0000256" key="2">
    <source>
        <dbReference type="ARBA" id="ARBA00022448"/>
    </source>
</evidence>
<sequence length="588" mass="63618">MSNGTPTQVQTQPPKRPNKKTKNSRFSKFDSLTIMKLFIGAFFFLFLLLPLLSVLIVSFTGQPVNILGSLTNPDILSANLERLSNASLEHWGSLFGGGVYFSALRNSLALSLGVSLLVIIMCLPIAYGFARTTMPFKKTFAALCTMPIIVPTFISAAGFIIMFGRTGWVTTIYQSLGGDGTLISAYSMTAIVMIQTFFFFPFALWPMVAAFKISDISLEEASQNMGAKNWMTMIFITFPLAIPGIISSALLIFTVSFSDFGTPIILAPDGLNLIVVEAYREISGFFNWAGASILTVVMVVVAALFFWLQRLVTKGKDYGTLSGKPKGTKLNDNKIVTTSLAIYTGLVVLIPVLTVLSVVMQSFATTWGADLLPRGFTLDHYQTIFTRSGDNILNSIILAGGALVISVIIATFVSYFVVRENATKLDFISSVPLIVPGIALGIAYIQMFNTAPLQLTGTAFLLIVAYAIRRMPYMIRSTMGTMMAIKSDIEEAAVNLGASKLLAIITVVGPLMLPGIAAGSILVFVTVIKETSITILMAPSNWAPMSLVVFQNLLRGEVYTASAMAVLIIGIVLILQALANKITKNSLY</sequence>
<feature type="domain" description="ABC transmembrane type-1" evidence="10">
    <location>
        <begin position="104"/>
        <end position="309"/>
    </location>
</feature>
<feature type="transmembrane region" description="Helical" evidence="8">
    <location>
        <begin position="396"/>
        <end position="418"/>
    </location>
</feature>
<keyword evidence="2 8" id="KW-0813">Transport</keyword>
<dbReference type="InterPro" id="IPR035906">
    <property type="entry name" value="MetI-like_sf"/>
</dbReference>
<dbReference type="GO" id="GO:0005886">
    <property type="term" value="C:plasma membrane"/>
    <property type="evidence" value="ECO:0007669"/>
    <property type="project" value="UniProtKB-SubCell"/>
</dbReference>
<dbReference type="EMBL" id="RHIB01000002">
    <property type="protein sequence ID" value="RNA67550.1"/>
    <property type="molecule type" value="Genomic_DNA"/>
</dbReference>
<organism evidence="11 12">
    <name type="scientific">Alteribacter keqinensis</name>
    <dbReference type="NCBI Taxonomy" id="2483800"/>
    <lineage>
        <taxon>Bacteria</taxon>
        <taxon>Bacillati</taxon>
        <taxon>Bacillota</taxon>
        <taxon>Bacilli</taxon>
        <taxon>Bacillales</taxon>
        <taxon>Bacillaceae</taxon>
        <taxon>Alteribacter</taxon>
    </lineage>
</organism>
<feature type="transmembrane region" description="Helical" evidence="8">
    <location>
        <begin position="340"/>
        <end position="364"/>
    </location>
</feature>
<feature type="transmembrane region" description="Helical" evidence="8">
    <location>
        <begin position="108"/>
        <end position="128"/>
    </location>
</feature>
<dbReference type="Gene3D" id="1.10.3720.10">
    <property type="entry name" value="MetI-like"/>
    <property type="match status" value="2"/>
</dbReference>
<feature type="region of interest" description="Disordered" evidence="9">
    <location>
        <begin position="1"/>
        <end position="23"/>
    </location>
</feature>
<dbReference type="CDD" id="cd06261">
    <property type="entry name" value="TM_PBP2"/>
    <property type="match status" value="2"/>
</dbReference>
<dbReference type="AlphaFoldDB" id="A0A3M7TRA0"/>
<keyword evidence="4" id="KW-0997">Cell inner membrane</keyword>
<evidence type="ECO:0000256" key="5">
    <source>
        <dbReference type="ARBA" id="ARBA00022692"/>
    </source>
</evidence>
<name>A0A3M7TRA0_9BACI</name>
<feature type="transmembrane region" description="Helical" evidence="8">
    <location>
        <begin position="425"/>
        <end position="445"/>
    </location>
</feature>
<dbReference type="SUPFAM" id="SSF161098">
    <property type="entry name" value="MetI-like"/>
    <property type="match status" value="2"/>
</dbReference>
<evidence type="ECO:0000256" key="1">
    <source>
        <dbReference type="ARBA" id="ARBA00004429"/>
    </source>
</evidence>
<protein>
    <submittedName>
        <fullName evidence="11">Iron ABC transporter permease</fullName>
    </submittedName>
</protein>
<dbReference type="Pfam" id="PF00528">
    <property type="entry name" value="BPD_transp_1"/>
    <property type="match status" value="2"/>
</dbReference>
<evidence type="ECO:0000256" key="8">
    <source>
        <dbReference type="RuleBase" id="RU363032"/>
    </source>
</evidence>
<dbReference type="PANTHER" id="PTHR43357:SF3">
    <property type="entry name" value="FE(3+)-TRANSPORT SYSTEM PERMEASE PROTEIN FBPB 2"/>
    <property type="match status" value="1"/>
</dbReference>
<evidence type="ECO:0000256" key="7">
    <source>
        <dbReference type="ARBA" id="ARBA00023136"/>
    </source>
</evidence>
<evidence type="ECO:0000313" key="12">
    <source>
        <dbReference type="Proteomes" id="UP000278746"/>
    </source>
</evidence>
<dbReference type="PANTHER" id="PTHR43357">
    <property type="entry name" value="INNER MEMBRANE ABC TRANSPORTER PERMEASE PROTEIN YDCV"/>
    <property type="match status" value="1"/>
</dbReference>
<comment type="caution">
    <text evidence="11">The sequence shown here is derived from an EMBL/GenBank/DDBJ whole genome shotgun (WGS) entry which is preliminary data.</text>
</comment>
<comment type="similarity">
    <text evidence="8">Belongs to the binding-protein-dependent transport system permease family.</text>
</comment>
<dbReference type="RefSeq" id="WP_122899058.1">
    <property type="nucleotide sequence ID" value="NZ_RHIB01000002.1"/>
</dbReference>
<feature type="domain" description="ABC transmembrane type-1" evidence="10">
    <location>
        <begin position="392"/>
        <end position="579"/>
    </location>
</feature>
<feature type="compositionally biased region" description="Polar residues" evidence="9">
    <location>
        <begin position="1"/>
        <end position="13"/>
    </location>
</feature>
<evidence type="ECO:0000256" key="9">
    <source>
        <dbReference type="SAM" id="MobiDB-lite"/>
    </source>
</evidence>
<keyword evidence="6 8" id="KW-1133">Transmembrane helix</keyword>
<gene>
    <name evidence="11" type="ORF">EBO34_12545</name>
</gene>
<feature type="transmembrane region" description="Helical" evidence="8">
    <location>
        <begin position="230"/>
        <end position="253"/>
    </location>
</feature>
<evidence type="ECO:0000259" key="10">
    <source>
        <dbReference type="PROSITE" id="PS50928"/>
    </source>
</evidence>
<dbReference type="InterPro" id="IPR000515">
    <property type="entry name" value="MetI-like"/>
</dbReference>
<evidence type="ECO:0000256" key="4">
    <source>
        <dbReference type="ARBA" id="ARBA00022519"/>
    </source>
</evidence>
<feature type="transmembrane region" description="Helical" evidence="8">
    <location>
        <begin position="501"/>
        <end position="528"/>
    </location>
</feature>